<evidence type="ECO:0000313" key="3">
    <source>
        <dbReference type="EMBL" id="MCW3475586.1"/>
    </source>
</evidence>
<sequence>MANDILHSHGITRRDVMAGAAASGVVLAAGAAQAQGRAVRPAQGMVFEDADGSRRRNAASRGVPGVMVSNGRDVVKTDADGRWALPVADGDSLFVIKPSGWMTPVDAAGLPRFAYVHAPVGTPAALDLRFPGLAPTGPLPESIDFPLRRQDEATRFDAVLFADPQPESLVELGYVRDDVVAQLGALPASGVTPAFGITVGDLMFDDLSLYERHNRIVGTIGLPWYNCPGNHDMNLEAPDNRHSRETFKRVFGTRYHAFQYGGATVFVLDNVEYLGADAAKPGKSGAYRGLFGPRQLAFVRNVLAQVPTDSLVVFTFHIPLRTLSGTDPIFAAVDAQAFLEAISTHPHSVSFSGHTHTNEHWYFGASDGFAGGTHHHHVLAAVSGSWWSGPADARGIPAALEIDGSPNGFHILSVDGTRCATTLVPAHEPQRGQMRIVLDSQFHGGAREVMRDSQPGALLGSPIAREAVASTRVVVNVFDGGPRTQVEMAVGQGGAYVPMRRTERTDPFVEAMYARNAGTMKPWAKPGLSSHVWQAPLPAGLPSGAHRIAVRATDEYGRTHQGWMVLEVTA</sequence>
<protein>
    <submittedName>
        <fullName evidence="3">Calcineurin-like phosphoesterase family protein</fullName>
    </submittedName>
</protein>
<feature type="domain" description="Calcineurin-like phosphoesterase N-terminal" evidence="2">
    <location>
        <begin position="59"/>
        <end position="113"/>
    </location>
</feature>
<dbReference type="PANTHER" id="PTHR43143:SF6">
    <property type="entry name" value="BLL3016 PROTEIN"/>
    <property type="match status" value="1"/>
</dbReference>
<feature type="domain" description="Calcineurin-like phosphoesterase C-terminal" evidence="1">
    <location>
        <begin position="377"/>
        <end position="559"/>
    </location>
</feature>
<name>A0AA41YN51_9PROT</name>
<accession>A0AA41YN51</accession>
<dbReference type="RefSeq" id="WP_264714301.1">
    <property type="nucleotide sequence ID" value="NZ_JAPDNT010000009.1"/>
</dbReference>
<dbReference type="PANTHER" id="PTHR43143">
    <property type="entry name" value="METALLOPHOSPHOESTERASE, CALCINEURIN SUPERFAMILY"/>
    <property type="match status" value="1"/>
</dbReference>
<proteinExistence type="predicted"/>
<dbReference type="InterPro" id="IPR051918">
    <property type="entry name" value="STPP_CPPED1"/>
</dbReference>
<gene>
    <name evidence="3" type="ORF">OL599_13460</name>
</gene>
<evidence type="ECO:0000313" key="4">
    <source>
        <dbReference type="Proteomes" id="UP001165679"/>
    </source>
</evidence>
<evidence type="ECO:0000259" key="1">
    <source>
        <dbReference type="Pfam" id="PF16370"/>
    </source>
</evidence>
<dbReference type="Gene3D" id="3.60.21.10">
    <property type="match status" value="1"/>
</dbReference>
<dbReference type="EMBL" id="JAPDNT010000009">
    <property type="protein sequence ID" value="MCW3475586.1"/>
    <property type="molecule type" value="Genomic_DNA"/>
</dbReference>
<dbReference type="Pfam" id="PF16371">
    <property type="entry name" value="MetallophosN"/>
    <property type="match status" value="1"/>
</dbReference>
<dbReference type="Proteomes" id="UP001165679">
    <property type="component" value="Unassembled WGS sequence"/>
</dbReference>
<dbReference type="PROSITE" id="PS51318">
    <property type="entry name" value="TAT"/>
    <property type="match status" value="1"/>
</dbReference>
<dbReference type="Pfam" id="PF16370">
    <property type="entry name" value="MetallophosC"/>
    <property type="match status" value="1"/>
</dbReference>
<dbReference type="SUPFAM" id="SSF56300">
    <property type="entry name" value="Metallo-dependent phosphatases"/>
    <property type="match status" value="1"/>
</dbReference>
<keyword evidence="4" id="KW-1185">Reference proteome</keyword>
<reference evidence="3" key="1">
    <citation type="submission" date="2022-09" db="EMBL/GenBank/DDBJ databases">
        <title>Rhodovastum sp. nov. RN2-1 isolated from soil in Seongnam, South Korea.</title>
        <authorList>
            <person name="Le N.T."/>
        </authorList>
    </citation>
    <scope>NUCLEOTIDE SEQUENCE</scope>
    <source>
        <strain evidence="3">RN2-1</strain>
    </source>
</reference>
<comment type="caution">
    <text evidence="3">The sequence shown here is derived from an EMBL/GenBank/DDBJ whole genome shotgun (WGS) entry which is preliminary data.</text>
</comment>
<dbReference type="InterPro" id="IPR029052">
    <property type="entry name" value="Metallo-depent_PP-like"/>
</dbReference>
<dbReference type="InterPro" id="IPR032288">
    <property type="entry name" value="Metallophos_C"/>
</dbReference>
<dbReference type="InterPro" id="IPR032285">
    <property type="entry name" value="Metallophos_N"/>
</dbReference>
<reference evidence="3" key="2">
    <citation type="submission" date="2022-10" db="EMBL/GenBank/DDBJ databases">
        <authorList>
            <person name="Trinh H.N."/>
        </authorList>
    </citation>
    <scope>NUCLEOTIDE SEQUENCE</scope>
    <source>
        <strain evidence="3">RN2-1</strain>
    </source>
</reference>
<evidence type="ECO:0000259" key="2">
    <source>
        <dbReference type="Pfam" id="PF16371"/>
    </source>
</evidence>
<dbReference type="AlphaFoldDB" id="A0AA41YN51"/>
<dbReference type="InterPro" id="IPR006311">
    <property type="entry name" value="TAT_signal"/>
</dbReference>
<organism evidence="3 4">
    <name type="scientific">Limobrevibacterium gyesilva</name>
    <dbReference type="NCBI Taxonomy" id="2991712"/>
    <lineage>
        <taxon>Bacteria</taxon>
        <taxon>Pseudomonadati</taxon>
        <taxon>Pseudomonadota</taxon>
        <taxon>Alphaproteobacteria</taxon>
        <taxon>Acetobacterales</taxon>
        <taxon>Acetobacteraceae</taxon>
        <taxon>Limobrevibacterium</taxon>
    </lineage>
</organism>